<accession>A0A0F9A0F6</accession>
<gene>
    <name evidence="1" type="ORF">LCGC14_2629940</name>
</gene>
<proteinExistence type="predicted"/>
<feature type="non-terminal residue" evidence="1">
    <location>
        <position position="1"/>
    </location>
</feature>
<protein>
    <submittedName>
        <fullName evidence="1">Uncharacterized protein</fullName>
    </submittedName>
</protein>
<reference evidence="1" key="1">
    <citation type="journal article" date="2015" name="Nature">
        <title>Complex archaea that bridge the gap between prokaryotes and eukaryotes.</title>
        <authorList>
            <person name="Spang A."/>
            <person name="Saw J.H."/>
            <person name="Jorgensen S.L."/>
            <person name="Zaremba-Niedzwiedzka K."/>
            <person name="Martijn J."/>
            <person name="Lind A.E."/>
            <person name="van Eijk R."/>
            <person name="Schleper C."/>
            <person name="Guy L."/>
            <person name="Ettema T.J."/>
        </authorList>
    </citation>
    <scope>NUCLEOTIDE SEQUENCE</scope>
</reference>
<dbReference type="AlphaFoldDB" id="A0A0F9A0F6"/>
<name>A0A0F9A0F6_9ZZZZ</name>
<feature type="non-terminal residue" evidence="1">
    <location>
        <position position="456"/>
    </location>
</feature>
<comment type="caution">
    <text evidence="1">The sequence shown here is derived from an EMBL/GenBank/DDBJ whole genome shotgun (WGS) entry which is preliminary data.</text>
</comment>
<evidence type="ECO:0000313" key="1">
    <source>
        <dbReference type="EMBL" id="KKK99717.1"/>
    </source>
</evidence>
<organism evidence="1">
    <name type="scientific">marine sediment metagenome</name>
    <dbReference type="NCBI Taxonomy" id="412755"/>
    <lineage>
        <taxon>unclassified sequences</taxon>
        <taxon>metagenomes</taxon>
        <taxon>ecological metagenomes</taxon>
    </lineage>
</organism>
<sequence length="456" mass="48403">GDAPFGGSESIKAFLRWTGIPEAEGNSLARGFGQGVASAIPFVGLTGLAARGRAAAVAISPESRTVIQNSVLNKLNELRKGAANLPGAVRGAGAEVVRAARANPASAASLEALSGGFSGSGAELAGQASEGLGLEQGGTSDQFLRMTGGVLGGITPAVGVGALRGAGQVIKAGRRALDPETAATDLQKGTNRVAGERLREAIPGESLGDVPFQEINLTTAQALQHPGLISLEKTLVSQGPIGVKMAEEMGRMRSQNNRAIRNLIETVEPPNVSSDVAIKSLQGRLDKANRAVDDRIKNLMDGVETQVARTGNPADRSEAARVILEAGEQEFKVNAGVVYDRVQDEAERVSFRPFMTKVNARVRKITDEFDRFTDMDDVPVNHITKIDEINADPNFLKGSVSYHELRTLKKNISRDIRAEEAQVSPNRELIRRLNILHDGVIETLDDVALQSSELGR</sequence>
<dbReference type="EMBL" id="LAZR01045082">
    <property type="protein sequence ID" value="KKK99717.1"/>
    <property type="molecule type" value="Genomic_DNA"/>
</dbReference>